<protein>
    <submittedName>
        <fullName evidence="1">Uncharacterized protein</fullName>
    </submittedName>
</protein>
<reference evidence="1 2" key="1">
    <citation type="submission" date="2016-11" db="EMBL/GenBank/DDBJ databases">
        <authorList>
            <person name="Jaros S."/>
            <person name="Januszkiewicz K."/>
            <person name="Wedrychowicz H."/>
        </authorList>
    </citation>
    <scope>NUCLEOTIDE SEQUENCE [LARGE SCALE GENOMIC DNA]</scope>
    <source>
        <strain evidence="1 2">DSM 18772</strain>
    </source>
</reference>
<proteinExistence type="predicted"/>
<accession>A0A1M6GFT8</accession>
<sequence length="632" mass="70877">MDTTAFIKLINESDLADPKSQQQIPKDLPSKGLGLSESDPKFLKQFGALLFTAESPYEELYRFTFLLGAANPDTSILLCNLWNHYLSQLEEEERSRHLENLIAVDQSTFFQILRLFPGTALLLTLTDTFTTSWFPRLLEKASGDLANGPLFDYFEKWFEADHQRAVKAILAWRDSADDKGIELAAQALGTLRDSAPEFIEATSNKFRQSRRPEDRTLFVRSWRTTIILSLPSSTILSKLFRDINPSLANEREDGLRLVCVLFSRPCDSTSLSLASEWLKSLEFSALVPVEQYIVADSLARGWRNEGDAFTPENLLPLSHLLIELQPIADEHKGIWARVAETAAAIYRADEEQFKSLCSDLIERNPYALESMFSNRAGYSGDESRGILATLSTLVTDYIFSPERSARQYGFQLLKLCPDYKFNDEVLGCFCDESVALAMFETRHIYMEGAGTMRFLLSLLPRIESGSEDLQIAYTGELVYQACNLPGSTAPLLNEAAENSNLVKSVIAKVDAYFDGLREAAKSPIGQMIVPGHRLAARVTTRRRAKAINDGMKQASSLLKFFKPSKIIYGSEGFSSFYNGALTPSTPFQSISNSMEFPRLDISDADGRKLKNISIRQHQDLLAASLRRKEKTS</sequence>
<keyword evidence="2" id="KW-1185">Reference proteome</keyword>
<evidence type="ECO:0000313" key="2">
    <source>
        <dbReference type="Proteomes" id="UP000184510"/>
    </source>
</evidence>
<gene>
    <name evidence="1" type="ORF">SAMN02745181_1159</name>
</gene>
<dbReference type="RefSeq" id="WP_143158554.1">
    <property type="nucleotide sequence ID" value="NZ_FQYR01000003.1"/>
</dbReference>
<evidence type="ECO:0000313" key="1">
    <source>
        <dbReference type="EMBL" id="SHJ08810.1"/>
    </source>
</evidence>
<organism evidence="1 2">
    <name type="scientific">Rubritalea squalenifaciens DSM 18772</name>
    <dbReference type="NCBI Taxonomy" id="1123071"/>
    <lineage>
        <taxon>Bacteria</taxon>
        <taxon>Pseudomonadati</taxon>
        <taxon>Verrucomicrobiota</taxon>
        <taxon>Verrucomicrobiia</taxon>
        <taxon>Verrucomicrobiales</taxon>
        <taxon>Rubritaleaceae</taxon>
        <taxon>Rubritalea</taxon>
    </lineage>
</organism>
<dbReference type="Proteomes" id="UP000184510">
    <property type="component" value="Unassembled WGS sequence"/>
</dbReference>
<name>A0A1M6GFT8_9BACT</name>
<dbReference type="AlphaFoldDB" id="A0A1M6GFT8"/>
<dbReference type="InParanoid" id="A0A1M6GFT8"/>
<dbReference type="EMBL" id="FQYR01000003">
    <property type="protein sequence ID" value="SHJ08810.1"/>
    <property type="molecule type" value="Genomic_DNA"/>
</dbReference>